<proteinExistence type="predicted"/>
<dbReference type="AlphaFoldDB" id="A0A0F9Q9M4"/>
<dbReference type="EMBL" id="LAZR01004301">
    <property type="protein sequence ID" value="KKN09851.1"/>
    <property type="molecule type" value="Genomic_DNA"/>
</dbReference>
<gene>
    <name evidence="2" type="ORF">LCGC14_1042540</name>
</gene>
<reference evidence="2" key="1">
    <citation type="journal article" date="2015" name="Nature">
        <title>Complex archaea that bridge the gap between prokaryotes and eukaryotes.</title>
        <authorList>
            <person name="Spang A."/>
            <person name="Saw J.H."/>
            <person name="Jorgensen S.L."/>
            <person name="Zaremba-Niedzwiedzka K."/>
            <person name="Martijn J."/>
            <person name="Lind A.E."/>
            <person name="van Eijk R."/>
            <person name="Schleper C."/>
            <person name="Guy L."/>
            <person name="Ettema T.J."/>
        </authorList>
    </citation>
    <scope>NUCLEOTIDE SEQUENCE</scope>
</reference>
<comment type="caution">
    <text evidence="2">The sequence shown here is derived from an EMBL/GenBank/DDBJ whole genome shotgun (WGS) entry which is preliminary data.</text>
</comment>
<sequence>MTDSHAELQRRVLDYVTRIVDLEQEVVELKERLVCTTCGVYGGGGTVDCSCLEPKREDRCRLPCERCGGSQELPCPDCGKEAGS</sequence>
<feature type="coiled-coil region" evidence="1">
    <location>
        <begin position="5"/>
        <end position="32"/>
    </location>
</feature>
<evidence type="ECO:0000256" key="1">
    <source>
        <dbReference type="SAM" id="Coils"/>
    </source>
</evidence>
<name>A0A0F9Q9M4_9ZZZZ</name>
<accession>A0A0F9Q9M4</accession>
<protein>
    <submittedName>
        <fullName evidence="2">Uncharacterized protein</fullName>
    </submittedName>
</protein>
<evidence type="ECO:0000313" key="2">
    <source>
        <dbReference type="EMBL" id="KKN09851.1"/>
    </source>
</evidence>
<organism evidence="2">
    <name type="scientific">marine sediment metagenome</name>
    <dbReference type="NCBI Taxonomy" id="412755"/>
    <lineage>
        <taxon>unclassified sequences</taxon>
        <taxon>metagenomes</taxon>
        <taxon>ecological metagenomes</taxon>
    </lineage>
</organism>
<keyword evidence="1" id="KW-0175">Coiled coil</keyword>